<dbReference type="Gene3D" id="1.10.8.710">
    <property type="match status" value="1"/>
</dbReference>
<dbReference type="InterPro" id="IPR026983">
    <property type="entry name" value="DHC"/>
</dbReference>
<dbReference type="FunFam" id="1.20.140.100:FF:000001">
    <property type="entry name" value="dynein heavy chain 17, axonemal"/>
    <property type="match status" value="1"/>
</dbReference>
<dbReference type="Pfam" id="PF08393">
    <property type="entry name" value="DHC_N2"/>
    <property type="match status" value="1"/>
</dbReference>
<comment type="similarity">
    <text evidence="1">Belongs to the dynein heavy chain family.</text>
</comment>
<feature type="domain" description="Dynein heavy chain linker" evidence="2">
    <location>
        <begin position="1"/>
        <end position="264"/>
    </location>
</feature>
<dbReference type="GO" id="GO:0051959">
    <property type="term" value="F:dynein light intermediate chain binding"/>
    <property type="evidence" value="ECO:0007669"/>
    <property type="project" value="InterPro"/>
</dbReference>
<dbReference type="KEGG" id="mng:MNEG_0532"/>
<dbReference type="GO" id="GO:0030286">
    <property type="term" value="C:dynein complex"/>
    <property type="evidence" value="ECO:0007669"/>
    <property type="project" value="InterPro"/>
</dbReference>
<dbReference type="STRING" id="145388.A0A0D2NT83"/>
<dbReference type="Proteomes" id="UP000054498">
    <property type="component" value="Unassembled WGS sequence"/>
</dbReference>
<feature type="domain" description="Dynein heavy chain 3 AAA+ lid" evidence="5">
    <location>
        <begin position="1274"/>
        <end position="1310"/>
    </location>
</feature>
<evidence type="ECO:0000256" key="1">
    <source>
        <dbReference type="ARBA" id="ARBA00008887"/>
    </source>
</evidence>
<proteinExistence type="inferred from homology"/>
<dbReference type="GO" id="GO:0045505">
    <property type="term" value="F:dynein intermediate chain binding"/>
    <property type="evidence" value="ECO:0007669"/>
    <property type="project" value="InterPro"/>
</dbReference>
<dbReference type="FunFam" id="1.20.58.1120:FF:000001">
    <property type="entry name" value="dynein heavy chain 2, axonemal"/>
    <property type="match status" value="1"/>
</dbReference>
<dbReference type="InterPro" id="IPR013602">
    <property type="entry name" value="Dynein_heavy_linker"/>
</dbReference>
<dbReference type="EMBL" id="KK100263">
    <property type="protein sequence ID" value="KIZ07416.1"/>
    <property type="molecule type" value="Genomic_DNA"/>
</dbReference>
<dbReference type="Gene3D" id="3.40.50.300">
    <property type="entry name" value="P-loop containing nucleotide triphosphate hydrolases"/>
    <property type="match status" value="4"/>
</dbReference>
<evidence type="ECO:0000313" key="7">
    <source>
        <dbReference type="Proteomes" id="UP000054498"/>
    </source>
</evidence>
<dbReference type="Gene3D" id="1.20.58.1120">
    <property type="match status" value="1"/>
</dbReference>
<feature type="domain" description="Dynein heavy chain AAA 5 extension" evidence="4">
    <location>
        <begin position="897"/>
        <end position="1044"/>
    </location>
</feature>
<dbReference type="GO" id="GO:0005524">
    <property type="term" value="F:ATP binding"/>
    <property type="evidence" value="ECO:0007669"/>
    <property type="project" value="InterPro"/>
</dbReference>
<evidence type="ECO:0000259" key="2">
    <source>
        <dbReference type="Pfam" id="PF08393"/>
    </source>
</evidence>
<organism evidence="6 7">
    <name type="scientific">Monoraphidium neglectum</name>
    <dbReference type="NCBI Taxonomy" id="145388"/>
    <lineage>
        <taxon>Eukaryota</taxon>
        <taxon>Viridiplantae</taxon>
        <taxon>Chlorophyta</taxon>
        <taxon>core chlorophytes</taxon>
        <taxon>Chlorophyceae</taxon>
        <taxon>CS clade</taxon>
        <taxon>Sphaeropleales</taxon>
        <taxon>Selenastraceae</taxon>
        <taxon>Monoraphidium</taxon>
    </lineage>
</organism>
<accession>A0A0D2NT83</accession>
<dbReference type="FunFam" id="3.40.50.300:FF:000063">
    <property type="entry name" value="dynein heavy chain 6, axonemal"/>
    <property type="match status" value="1"/>
</dbReference>
<dbReference type="InterPro" id="IPR035699">
    <property type="entry name" value="AAA_6"/>
</dbReference>
<dbReference type="PANTHER" id="PTHR45703:SF1">
    <property type="entry name" value="DYNEINS HEAVY CHAIN"/>
    <property type="match status" value="1"/>
</dbReference>
<dbReference type="RefSeq" id="XP_013906435.1">
    <property type="nucleotide sequence ID" value="XM_014050981.1"/>
</dbReference>
<dbReference type="InterPro" id="IPR041466">
    <property type="entry name" value="Dynein_AAA5_ext"/>
</dbReference>
<dbReference type="InterPro" id="IPR027417">
    <property type="entry name" value="P-loop_NTPase"/>
</dbReference>
<dbReference type="FunFam" id="3.40.50.300:FF:001328">
    <property type="entry name" value="Dynein heavy chain 6, axonemal"/>
    <property type="match status" value="1"/>
</dbReference>
<dbReference type="Pfam" id="PF12775">
    <property type="entry name" value="AAA_7"/>
    <property type="match status" value="2"/>
</dbReference>
<protein>
    <submittedName>
        <fullName evidence="6">Dynein heavy chain 7, axonemal</fullName>
    </submittedName>
</protein>
<dbReference type="InterPro" id="IPR043157">
    <property type="entry name" value="Dynein_AAA1S"/>
</dbReference>
<reference evidence="6 7" key="1">
    <citation type="journal article" date="2013" name="BMC Genomics">
        <title>Reconstruction of the lipid metabolism for the microalga Monoraphidium neglectum from its genome sequence reveals characteristics suitable for biofuel production.</title>
        <authorList>
            <person name="Bogen C."/>
            <person name="Al-Dilaimi A."/>
            <person name="Albersmeier A."/>
            <person name="Wichmann J."/>
            <person name="Grundmann M."/>
            <person name="Rupp O."/>
            <person name="Lauersen K.J."/>
            <person name="Blifernez-Klassen O."/>
            <person name="Kalinowski J."/>
            <person name="Goesmann A."/>
            <person name="Mussgnug J.H."/>
            <person name="Kruse O."/>
        </authorList>
    </citation>
    <scope>NUCLEOTIDE SEQUENCE [LARGE SCALE GENOMIC DNA]</scope>
    <source>
        <strain evidence="6 7">SAG 48.87</strain>
    </source>
</reference>
<dbReference type="GeneID" id="25726650"/>
<dbReference type="GO" id="GO:0007018">
    <property type="term" value="P:microtubule-based movement"/>
    <property type="evidence" value="ECO:0007669"/>
    <property type="project" value="InterPro"/>
</dbReference>
<evidence type="ECO:0000259" key="5">
    <source>
        <dbReference type="Pfam" id="PF17857"/>
    </source>
</evidence>
<dbReference type="Gene3D" id="3.20.180.20">
    <property type="entry name" value="Dynein heavy chain, N-terminal domain 2"/>
    <property type="match status" value="1"/>
</dbReference>
<evidence type="ECO:0000259" key="3">
    <source>
        <dbReference type="Pfam" id="PF12774"/>
    </source>
</evidence>
<dbReference type="Pfam" id="PF17852">
    <property type="entry name" value="Dynein_AAA_lid"/>
    <property type="match status" value="1"/>
</dbReference>
<gene>
    <name evidence="6" type="ORF">MNEG_0532</name>
</gene>
<name>A0A0D2NT83_9CHLO</name>
<keyword evidence="7" id="KW-1185">Reference proteome</keyword>
<evidence type="ECO:0000313" key="6">
    <source>
        <dbReference type="EMBL" id="KIZ07416.1"/>
    </source>
</evidence>
<dbReference type="Gene3D" id="1.20.920.30">
    <property type="match status" value="1"/>
</dbReference>
<evidence type="ECO:0000259" key="4">
    <source>
        <dbReference type="Pfam" id="PF17852"/>
    </source>
</evidence>
<feature type="domain" description="Dynein heavy chain hydrolytic ATP-binding dynein motor region" evidence="3">
    <location>
        <begin position="399"/>
        <end position="731"/>
    </location>
</feature>
<dbReference type="OrthoDB" id="5593012at2759"/>
<sequence>MAADWEGLAFELGPWRETGTFILKGAPIEEAQMLLDDHVVKAQAMSSSPASRPFVERIGPWEAKLRRFQDILEEWLRCQGKWLYLQPIFGAEEIMRHIPREGGAFRTMDEAWRGIMERVRQEPLMLSVADWPGLLEELQSCSAQLEVVERGLNDFLDTKKMAFPRFFFLSNDELLEILAEARDPIAVQPFVKKCFEAVKELVFAPPTGDVPGAGPLITGCVSVEGEKIDFLENVDPTAEGGVERWLLRVESALKQALHRLTRDALAAYVTTPRHQWILQWPGQTVHWTRHVTDAIQSAGAKGLTAYAAKCTQDLNKIVGLVRGSLTSLERATCGALVVIDVHARDVVSFMAEEGVEDLRDFKWESQLRYYWETQDEPPSGVKGPVETLVVRMINAEALYGYEYLGNSGRLVITPLTDRRVHPSATRQTLSSSSRLGRSKAARAVACTGKTETTKDLSKALAMQCVVFNCSDGLDYKAMGKFFKGLACCGAWACFDEFNRIDLEVLSVVAQQVLTIVRAKAAKARNFMFDGTDIPLVPTCNVFITMNPGYAGRSELPDNLKALFRDVAMMVPDYAMIAEIMLYSYGYLDARALARKLVQTYRLCSEQLSSQDHYDYGMRAVMSVLRAAGSLKRAFPAAGEDVLMLRAIRDVNVPKFLDQDVPLFNGILSDLFPGVDPPDVDYVALRAALADNCARAGLQPLEPFLVKAVQLYEMILVRHGLMLVGASYGMKTTAYRKLAGALSDMAARGQGGEVPVKLLVLNPKAVTMGQLYGQEDPVSLEWTDGVLPALFRGATRDTSPDRKWLVFDGPVDALWIENMNTVLDDNKKLCLNSGEIIAMQGLMNLIFEVADLSVASPATVSRCGMVYVQPDLLGWRPVFDSWLAALPAAITSEDREELSQLAAWLLPPCLRMAAKGCPQVLAVHEINLAVSCMRLVEAHLDDLVRSEALAADTPPEKRSALLQCTFLFSLVWSVGANTDGEGRAKFDAALRRLIASAAGQGGPPPELAAHITAPGARVAVPFPEGRSVYDFVLDSSKLKWQGWTDRLDAAPINPDAEYTSIIVPTTDTLRYTYLLDVLARAHRHVLLVGPTGKSDAPAGMLQSSLAPPQHAAGTGKTAYVKRHLASGLPAASFVPCLLNFSAQTSANTTQDVVDGRLDKRRRGVWGPAGGRRMVPEQYGAQPPIELLRQWMDHGGWYDRKELAFKTLEGLQFAAAMGPPGGGRNAVTGRFLRHFSVISVTAFDRDNLSLIFSALTDWWLKKWSYGQNITRLAKPLVAATLDVYEQVQSKLLPTPAKSHYTFNLRDVSKAFQV</sequence>
<dbReference type="PANTHER" id="PTHR45703">
    <property type="entry name" value="DYNEIN HEAVY CHAIN"/>
    <property type="match status" value="1"/>
</dbReference>
<dbReference type="Gene3D" id="1.20.140.100">
    <property type="entry name" value="Dynein heavy chain, N-terminal domain 2"/>
    <property type="match status" value="1"/>
</dbReference>
<dbReference type="Pfam" id="PF12774">
    <property type="entry name" value="AAA_6"/>
    <property type="match status" value="1"/>
</dbReference>
<dbReference type="InterPro" id="IPR042222">
    <property type="entry name" value="Dynein_2_N"/>
</dbReference>
<dbReference type="InterPro" id="IPR042228">
    <property type="entry name" value="Dynein_linker_3"/>
</dbReference>
<dbReference type="Gene3D" id="1.10.472.130">
    <property type="match status" value="1"/>
</dbReference>
<dbReference type="Pfam" id="PF17857">
    <property type="entry name" value="AAA_lid_1"/>
    <property type="match status" value="1"/>
</dbReference>
<dbReference type="InterPro" id="IPR041589">
    <property type="entry name" value="DNAH3_AAA_lid_1"/>
</dbReference>
<dbReference type="SUPFAM" id="SSF52540">
    <property type="entry name" value="P-loop containing nucleoside triphosphate hydrolases"/>
    <property type="match status" value="3"/>
</dbReference>
<dbReference type="FunFam" id="1.10.8.710:FF:000004">
    <property type="entry name" value="Dynein axonemal heavy chain 6"/>
    <property type="match status" value="1"/>
</dbReference>